<dbReference type="Proteomes" id="UP001633002">
    <property type="component" value="Unassembled WGS sequence"/>
</dbReference>
<evidence type="ECO:0000313" key="2">
    <source>
        <dbReference type="EMBL" id="KAL3692368.1"/>
    </source>
</evidence>
<feature type="region of interest" description="Disordered" evidence="1">
    <location>
        <begin position="1"/>
        <end position="54"/>
    </location>
</feature>
<gene>
    <name evidence="2" type="ORF">R1sor_006019</name>
</gene>
<accession>A0ABD3HLU7</accession>
<protein>
    <recommendedName>
        <fullName evidence="4">Reverse transcriptase zinc-binding domain-containing protein</fullName>
    </recommendedName>
</protein>
<comment type="caution">
    <text evidence="2">The sequence shown here is derived from an EMBL/GenBank/DDBJ whole genome shotgun (WGS) entry which is preliminary data.</text>
</comment>
<evidence type="ECO:0008006" key="4">
    <source>
        <dbReference type="Google" id="ProtNLM"/>
    </source>
</evidence>
<sequence>MVAAAQTVHTGGLGGGTNLGNQTASAGRQSAEGRHNGEKGTLGRRIPSDGRLEDNGRTLAACEHRKFRGAEQTNIQKTSDPQKWCSRCNEQAVEDITHIFWRCAKSAETWRHIQNFFTTAQDPKGRWTPKCQHIMLGEKLPQKFRKCARWWETIRGATIWTLWLARNAHCFSREKWHSIKIESVLWYRFGLYIRAEWRKLRGDDKAEERGAFESSWAFEPSGIVVNDAGELLIPKRTPWRRENNRGVMEEEPP</sequence>
<name>A0ABD3HLU7_9MARC</name>
<dbReference type="EMBL" id="JBJQOH010000003">
    <property type="protein sequence ID" value="KAL3692368.1"/>
    <property type="molecule type" value="Genomic_DNA"/>
</dbReference>
<dbReference type="AlphaFoldDB" id="A0ABD3HLU7"/>
<keyword evidence="3" id="KW-1185">Reference proteome</keyword>
<evidence type="ECO:0000256" key="1">
    <source>
        <dbReference type="SAM" id="MobiDB-lite"/>
    </source>
</evidence>
<proteinExistence type="predicted"/>
<evidence type="ECO:0000313" key="3">
    <source>
        <dbReference type="Proteomes" id="UP001633002"/>
    </source>
</evidence>
<reference evidence="2 3" key="1">
    <citation type="submission" date="2024-09" db="EMBL/GenBank/DDBJ databases">
        <title>Chromosome-scale assembly of Riccia sorocarpa.</title>
        <authorList>
            <person name="Paukszto L."/>
        </authorList>
    </citation>
    <scope>NUCLEOTIDE SEQUENCE [LARGE SCALE GENOMIC DNA]</scope>
    <source>
        <strain evidence="2">LP-2024</strain>
        <tissue evidence="2">Aerial parts of the thallus</tissue>
    </source>
</reference>
<organism evidence="2 3">
    <name type="scientific">Riccia sorocarpa</name>
    <dbReference type="NCBI Taxonomy" id="122646"/>
    <lineage>
        <taxon>Eukaryota</taxon>
        <taxon>Viridiplantae</taxon>
        <taxon>Streptophyta</taxon>
        <taxon>Embryophyta</taxon>
        <taxon>Marchantiophyta</taxon>
        <taxon>Marchantiopsida</taxon>
        <taxon>Marchantiidae</taxon>
        <taxon>Marchantiales</taxon>
        <taxon>Ricciaceae</taxon>
        <taxon>Riccia</taxon>
    </lineage>
</organism>